<evidence type="ECO:0000256" key="4">
    <source>
        <dbReference type="ARBA" id="ARBA00022989"/>
    </source>
</evidence>
<comment type="subcellular location">
    <subcellularLocation>
        <location evidence="1 6">Membrane</location>
        <topology evidence="1 6">Multi-pass membrane protein</topology>
    </subcellularLocation>
</comment>
<feature type="transmembrane region" description="Helical" evidence="6">
    <location>
        <begin position="46"/>
        <end position="67"/>
    </location>
</feature>
<evidence type="ECO:0000256" key="2">
    <source>
        <dbReference type="ARBA" id="ARBA00007635"/>
    </source>
</evidence>
<keyword evidence="9" id="KW-1185">Reference proteome</keyword>
<keyword evidence="5 6" id="KW-0472">Membrane</keyword>
<comment type="similarity">
    <text evidence="2 6">Belongs to the drug/metabolite transporter (DMT) superfamily. Plant drug/metabolite exporter (P-DME) (TC 2.A.7.4) family.</text>
</comment>
<dbReference type="InterPro" id="IPR037185">
    <property type="entry name" value="EmrE-like"/>
</dbReference>
<keyword evidence="4 6" id="KW-1133">Transmembrane helix</keyword>
<feature type="transmembrane region" description="Helical" evidence="6">
    <location>
        <begin position="204"/>
        <end position="230"/>
    </location>
</feature>
<dbReference type="OMA" id="YFREIRT"/>
<dbReference type="AlphaFoldDB" id="A0A1J7G0J6"/>
<evidence type="ECO:0000313" key="8">
    <source>
        <dbReference type="EMBL" id="OIV93806.1"/>
    </source>
</evidence>
<dbReference type="PANTHER" id="PTHR31218">
    <property type="entry name" value="WAT1-RELATED PROTEIN"/>
    <property type="match status" value="1"/>
</dbReference>
<keyword evidence="3 6" id="KW-0812">Transmembrane</keyword>
<accession>A0A1J7G0J6</accession>
<organism evidence="8 9">
    <name type="scientific">Lupinus angustifolius</name>
    <name type="common">Narrow-leaved blue lupine</name>
    <dbReference type="NCBI Taxonomy" id="3871"/>
    <lineage>
        <taxon>Eukaryota</taxon>
        <taxon>Viridiplantae</taxon>
        <taxon>Streptophyta</taxon>
        <taxon>Embryophyta</taxon>
        <taxon>Tracheophyta</taxon>
        <taxon>Spermatophyta</taxon>
        <taxon>Magnoliopsida</taxon>
        <taxon>eudicotyledons</taxon>
        <taxon>Gunneridae</taxon>
        <taxon>Pentapetalae</taxon>
        <taxon>rosids</taxon>
        <taxon>fabids</taxon>
        <taxon>Fabales</taxon>
        <taxon>Fabaceae</taxon>
        <taxon>Papilionoideae</taxon>
        <taxon>50 kb inversion clade</taxon>
        <taxon>genistoids sensu lato</taxon>
        <taxon>core genistoids</taxon>
        <taxon>Genisteae</taxon>
        <taxon>Lupinus</taxon>
    </lineage>
</organism>
<dbReference type="InterPro" id="IPR030184">
    <property type="entry name" value="WAT1-related"/>
</dbReference>
<protein>
    <recommendedName>
        <fullName evidence="6">WAT1-related protein</fullName>
    </recommendedName>
</protein>
<evidence type="ECO:0000259" key="7">
    <source>
        <dbReference type="Pfam" id="PF00892"/>
    </source>
</evidence>
<feature type="domain" description="EamA" evidence="7">
    <location>
        <begin position="20"/>
        <end position="157"/>
    </location>
</feature>
<dbReference type="SUPFAM" id="SSF103481">
    <property type="entry name" value="Multidrug resistance efflux transporter EmrE"/>
    <property type="match status" value="1"/>
</dbReference>
<feature type="transmembrane region" description="Helical" evidence="6">
    <location>
        <begin position="79"/>
        <end position="103"/>
    </location>
</feature>
<evidence type="ECO:0000313" key="9">
    <source>
        <dbReference type="Proteomes" id="UP000188354"/>
    </source>
</evidence>
<evidence type="ECO:0000256" key="5">
    <source>
        <dbReference type="ARBA" id="ARBA00023136"/>
    </source>
</evidence>
<dbReference type="EMBL" id="CM007377">
    <property type="protein sequence ID" value="OIV93806.1"/>
    <property type="molecule type" value="Genomic_DNA"/>
</dbReference>
<dbReference type="Gramene" id="OIV93806">
    <property type="protein sequence ID" value="OIV93806"/>
    <property type="gene ID" value="TanjilG_03769"/>
</dbReference>
<evidence type="ECO:0000256" key="1">
    <source>
        <dbReference type="ARBA" id="ARBA00004141"/>
    </source>
</evidence>
<gene>
    <name evidence="8" type="ORF">TanjilG_03769</name>
</gene>
<sequence length="260" mass="28507">MALSSSSSSDSGDEIWKAHSAMAVVQLFYGGYHVITKLALNVGVNQIVFCVFRDLLALSILAPLAYFREIRTRPPITKPLLMSFFLLGLTGIFGNHLLFLIGLSYTNPTYAAAIQPATPVFTFLFAVMMGTERVNLLRYEGLAKVGGTLICVSGAILMVLYRGPALIGDAETDLVSQSEISARGQPEPSGWLIGSLQDLGLDHFHLGVLCFIGNCMCMAAFLSIQCWYVVCWWKWLTAVGGFFNGFLKRIRPLESALRAH</sequence>
<feature type="transmembrane region" description="Helical" evidence="6">
    <location>
        <begin position="109"/>
        <end position="129"/>
    </location>
</feature>
<evidence type="ECO:0000256" key="3">
    <source>
        <dbReference type="ARBA" id="ARBA00022692"/>
    </source>
</evidence>
<evidence type="ECO:0000256" key="6">
    <source>
        <dbReference type="RuleBase" id="RU363077"/>
    </source>
</evidence>
<dbReference type="InterPro" id="IPR000620">
    <property type="entry name" value="EamA_dom"/>
</dbReference>
<dbReference type="Pfam" id="PF00892">
    <property type="entry name" value="EamA"/>
    <property type="match status" value="1"/>
</dbReference>
<proteinExistence type="inferred from homology"/>
<name>A0A1J7G0J6_LUPAN</name>
<dbReference type="GO" id="GO:0016020">
    <property type="term" value="C:membrane"/>
    <property type="evidence" value="ECO:0007669"/>
    <property type="project" value="UniProtKB-SubCell"/>
</dbReference>
<dbReference type="Proteomes" id="UP000188354">
    <property type="component" value="Chromosome LG17"/>
</dbReference>
<dbReference type="GO" id="GO:0022857">
    <property type="term" value="F:transmembrane transporter activity"/>
    <property type="evidence" value="ECO:0007669"/>
    <property type="project" value="InterPro"/>
</dbReference>
<reference evidence="8 9" key="1">
    <citation type="journal article" date="2017" name="Plant Biotechnol. J.">
        <title>A comprehensive draft genome sequence for lupin (Lupinus angustifolius), an emerging health food: insights into plant-microbe interactions and legume evolution.</title>
        <authorList>
            <person name="Hane J.K."/>
            <person name="Ming Y."/>
            <person name="Kamphuis L.G."/>
            <person name="Nelson M.N."/>
            <person name="Garg G."/>
            <person name="Atkins C.A."/>
            <person name="Bayer P.E."/>
            <person name="Bravo A."/>
            <person name="Bringans S."/>
            <person name="Cannon S."/>
            <person name="Edwards D."/>
            <person name="Foley R."/>
            <person name="Gao L.L."/>
            <person name="Harrison M.J."/>
            <person name="Huang W."/>
            <person name="Hurgobin B."/>
            <person name="Li S."/>
            <person name="Liu C.W."/>
            <person name="McGrath A."/>
            <person name="Morahan G."/>
            <person name="Murray J."/>
            <person name="Weller J."/>
            <person name="Jian J."/>
            <person name="Singh K.B."/>
        </authorList>
    </citation>
    <scope>NUCLEOTIDE SEQUENCE [LARGE SCALE GENOMIC DNA]</scope>
    <source>
        <strain evidence="9">cv. Tanjil</strain>
        <tissue evidence="8">Whole plant</tissue>
    </source>
</reference>
<feature type="transmembrane region" description="Helical" evidence="6">
    <location>
        <begin position="141"/>
        <end position="161"/>
    </location>
</feature>